<dbReference type="EMBL" id="JAQNCK010000009">
    <property type="protein sequence ID" value="MDC0827971.1"/>
    <property type="molecule type" value="Genomic_DNA"/>
</dbReference>
<dbReference type="RefSeq" id="WP_195191147.1">
    <property type="nucleotide sequence ID" value="NZ_JADMUL010000011.1"/>
</dbReference>
<dbReference type="AlphaFoldDB" id="A0AAW6FQJ5"/>
<gene>
    <name evidence="1" type="ORF">POG00_04515</name>
</gene>
<dbReference type="Proteomes" id="UP001220658">
    <property type="component" value="Unassembled WGS sequence"/>
</dbReference>
<evidence type="ECO:0000313" key="1">
    <source>
        <dbReference type="EMBL" id="MDC0827971.1"/>
    </source>
</evidence>
<proteinExistence type="predicted"/>
<name>A0AAW6FQJ5_9FIRM</name>
<sequence>METQDKLVITLNPEMLEVVKQALADYAGDMNSKDYLEVMKVIQQEEEGK</sequence>
<comment type="caution">
    <text evidence="1">The sequence shown here is derived from an EMBL/GenBank/DDBJ whole genome shotgun (WGS) entry which is preliminary data.</text>
</comment>
<reference evidence="1" key="1">
    <citation type="submission" date="2023-01" db="EMBL/GenBank/DDBJ databases">
        <title>Human gut microbiome strain richness.</title>
        <authorList>
            <person name="Chen-Liaw A."/>
        </authorList>
    </citation>
    <scope>NUCLEOTIDE SEQUENCE</scope>
    <source>
        <strain evidence="1">D55st1_G4_D55t1_190419</strain>
    </source>
</reference>
<protein>
    <submittedName>
        <fullName evidence="1">Uncharacterized protein</fullName>
    </submittedName>
</protein>
<accession>A0AAW6FQJ5</accession>
<evidence type="ECO:0000313" key="2">
    <source>
        <dbReference type="Proteomes" id="UP001220658"/>
    </source>
</evidence>
<organism evidence="1 2">
    <name type="scientific">Faecalitalea cylindroides</name>
    <dbReference type="NCBI Taxonomy" id="39483"/>
    <lineage>
        <taxon>Bacteria</taxon>
        <taxon>Bacillati</taxon>
        <taxon>Bacillota</taxon>
        <taxon>Erysipelotrichia</taxon>
        <taxon>Erysipelotrichales</taxon>
        <taxon>Erysipelotrichaceae</taxon>
        <taxon>Faecalitalea</taxon>
    </lineage>
</organism>